<dbReference type="Gene3D" id="3.50.7.10">
    <property type="entry name" value="GroEL"/>
    <property type="match status" value="1"/>
</dbReference>
<dbReference type="EMBL" id="QKXC01000062">
    <property type="protein sequence ID" value="RBR24151.1"/>
    <property type="molecule type" value="Genomic_DNA"/>
</dbReference>
<dbReference type="SUPFAM" id="SSF54849">
    <property type="entry name" value="GroEL-intermediate domain like"/>
    <property type="match status" value="1"/>
</dbReference>
<dbReference type="SUPFAM" id="SSF48592">
    <property type="entry name" value="GroEL equatorial domain-like"/>
    <property type="match status" value="1"/>
</dbReference>
<protein>
    <recommendedName>
        <fullName evidence="7">T-complex protein 1 subunit zeta</fullName>
    </recommendedName>
    <alternativeName>
        <fullName evidence="8">CCT-zeta</fullName>
    </alternativeName>
</protein>
<dbReference type="GO" id="GO:0051082">
    <property type="term" value="F:unfolded protein binding"/>
    <property type="evidence" value="ECO:0007669"/>
    <property type="project" value="InterPro"/>
</dbReference>
<dbReference type="GO" id="GO:0005524">
    <property type="term" value="F:ATP binding"/>
    <property type="evidence" value="ECO:0007669"/>
    <property type="project" value="UniProtKB-KW"/>
</dbReference>
<keyword evidence="6 9" id="KW-0143">Chaperone</keyword>
<evidence type="ECO:0000256" key="5">
    <source>
        <dbReference type="ARBA" id="ARBA00022840"/>
    </source>
</evidence>
<comment type="subcellular location">
    <subcellularLocation>
        <location evidence="1">Cytoplasm</location>
    </subcellularLocation>
</comment>
<keyword evidence="4 9" id="KW-0547">Nucleotide-binding</keyword>
<accession>A0A366S4A1</accession>
<dbReference type="InterPro" id="IPR027413">
    <property type="entry name" value="GROEL-like_equatorial_sf"/>
</dbReference>
<dbReference type="PROSITE" id="PS00750">
    <property type="entry name" value="TCP1_1"/>
    <property type="match status" value="1"/>
</dbReference>
<evidence type="ECO:0000256" key="8">
    <source>
        <dbReference type="ARBA" id="ARBA00044261"/>
    </source>
</evidence>
<feature type="region of interest" description="Disordered" evidence="10">
    <location>
        <begin position="756"/>
        <end position="775"/>
    </location>
</feature>
<dbReference type="InterPro" id="IPR027410">
    <property type="entry name" value="TCP-1-like_intermed_sf"/>
</dbReference>
<dbReference type="Proteomes" id="UP000253153">
    <property type="component" value="Unassembled WGS sequence"/>
</dbReference>
<dbReference type="Pfam" id="PF04194">
    <property type="entry name" value="PDCD2_C"/>
    <property type="match status" value="1"/>
</dbReference>
<evidence type="ECO:0000256" key="10">
    <source>
        <dbReference type="SAM" id="MobiDB-lite"/>
    </source>
</evidence>
<feature type="domain" description="Programmed cell death protein 2 C-terminal" evidence="11">
    <location>
        <begin position="827"/>
        <end position="940"/>
    </location>
</feature>
<dbReference type="InterPro" id="IPR017998">
    <property type="entry name" value="Chaperone_TCP-1"/>
</dbReference>
<comment type="similarity">
    <text evidence="2 9">Belongs to the TCP-1 chaperonin family.</text>
</comment>
<evidence type="ECO:0000256" key="7">
    <source>
        <dbReference type="ARBA" id="ARBA00039582"/>
    </source>
</evidence>
<dbReference type="GO" id="GO:0016887">
    <property type="term" value="F:ATP hydrolysis activity"/>
    <property type="evidence" value="ECO:0007669"/>
    <property type="project" value="InterPro"/>
</dbReference>
<feature type="region of interest" description="Disordered" evidence="10">
    <location>
        <begin position="660"/>
        <end position="743"/>
    </location>
</feature>
<dbReference type="SUPFAM" id="SSF52029">
    <property type="entry name" value="GroEL apical domain-like"/>
    <property type="match status" value="1"/>
</dbReference>
<comment type="caution">
    <text evidence="12">The sequence shown here is derived from an EMBL/GenBank/DDBJ whole genome shotgun (WGS) entry which is preliminary data.</text>
</comment>
<organism evidence="12 13">
    <name type="scientific">Fusarium coffeatum</name>
    <dbReference type="NCBI Taxonomy" id="231269"/>
    <lineage>
        <taxon>Eukaryota</taxon>
        <taxon>Fungi</taxon>
        <taxon>Dikarya</taxon>
        <taxon>Ascomycota</taxon>
        <taxon>Pezizomycotina</taxon>
        <taxon>Sordariomycetes</taxon>
        <taxon>Hypocreomycetidae</taxon>
        <taxon>Hypocreales</taxon>
        <taxon>Nectriaceae</taxon>
        <taxon>Fusarium</taxon>
        <taxon>Fusarium incarnatum-equiseti species complex</taxon>
    </lineage>
</organism>
<dbReference type="InterPro" id="IPR002194">
    <property type="entry name" value="Chaperonin_TCP-1_CS"/>
</dbReference>
<dbReference type="FunFam" id="1.10.560.10:FF:000058">
    <property type="entry name" value="T-complex protein 1 subunit zeta"/>
    <property type="match status" value="1"/>
</dbReference>
<name>A0A366S4A1_9HYPO</name>
<dbReference type="PRINTS" id="PR00304">
    <property type="entry name" value="TCOMPLEXTCP1"/>
</dbReference>
<dbReference type="GeneID" id="41992496"/>
<dbReference type="OrthoDB" id="10052040at2759"/>
<evidence type="ECO:0000256" key="2">
    <source>
        <dbReference type="ARBA" id="ARBA00008020"/>
    </source>
</evidence>
<dbReference type="PANTHER" id="PTHR11353">
    <property type="entry name" value="CHAPERONIN"/>
    <property type="match status" value="1"/>
</dbReference>
<dbReference type="InterPro" id="IPR027409">
    <property type="entry name" value="GroEL-like_apical_dom_sf"/>
</dbReference>
<dbReference type="AlphaFoldDB" id="A0A366S4A1"/>
<dbReference type="InterPro" id="IPR002423">
    <property type="entry name" value="Cpn60/GroEL/TCP-1"/>
</dbReference>
<dbReference type="InterPro" id="IPR007320">
    <property type="entry name" value="PDCD2_C"/>
</dbReference>
<reference evidence="12 13" key="1">
    <citation type="submission" date="2018-06" db="EMBL/GenBank/DDBJ databases">
        <title>Fusarium incarnatum-equiseti species complex species 28.</title>
        <authorList>
            <person name="Gardiner D.M."/>
        </authorList>
    </citation>
    <scope>NUCLEOTIDE SEQUENCE [LARGE SCALE GENOMIC DNA]</scope>
    <source>
        <strain evidence="12 13">FIESC_28</strain>
    </source>
</reference>
<feature type="compositionally biased region" description="Low complexity" evidence="10">
    <location>
        <begin position="692"/>
        <end position="727"/>
    </location>
</feature>
<gene>
    <name evidence="12" type="ORF">FIESC28_03051</name>
</gene>
<keyword evidence="13" id="KW-1185">Reference proteome</keyword>
<dbReference type="Gene3D" id="1.10.560.10">
    <property type="entry name" value="GroEL-like equatorial domain"/>
    <property type="match status" value="1"/>
</dbReference>
<evidence type="ECO:0000259" key="11">
    <source>
        <dbReference type="Pfam" id="PF04194"/>
    </source>
</evidence>
<evidence type="ECO:0000313" key="13">
    <source>
        <dbReference type="Proteomes" id="UP000253153"/>
    </source>
</evidence>
<dbReference type="Pfam" id="PF00118">
    <property type="entry name" value="Cpn60_TCP1"/>
    <property type="match status" value="1"/>
</dbReference>
<evidence type="ECO:0000256" key="1">
    <source>
        <dbReference type="ARBA" id="ARBA00004496"/>
    </source>
</evidence>
<dbReference type="InterPro" id="IPR012722">
    <property type="entry name" value="Chap_CCT_zeta"/>
</dbReference>
<evidence type="ECO:0000256" key="3">
    <source>
        <dbReference type="ARBA" id="ARBA00022490"/>
    </source>
</evidence>
<feature type="compositionally biased region" description="Basic and acidic residues" evidence="10">
    <location>
        <begin position="660"/>
        <end position="676"/>
    </location>
</feature>
<dbReference type="Gene3D" id="3.30.260.10">
    <property type="entry name" value="TCP-1-like chaperonin intermediate domain"/>
    <property type="match status" value="1"/>
</dbReference>
<keyword evidence="5 9" id="KW-0067">ATP-binding</keyword>
<evidence type="ECO:0000256" key="6">
    <source>
        <dbReference type="ARBA" id="ARBA00023186"/>
    </source>
</evidence>
<proteinExistence type="inferred from homology"/>
<dbReference type="FunFam" id="3.50.7.10:FF:000004">
    <property type="entry name" value="T-complex protein 1 subunit zeta"/>
    <property type="match status" value="1"/>
</dbReference>
<evidence type="ECO:0000256" key="9">
    <source>
        <dbReference type="RuleBase" id="RU004187"/>
    </source>
</evidence>
<dbReference type="GO" id="GO:0005832">
    <property type="term" value="C:chaperonin-containing T-complex"/>
    <property type="evidence" value="ECO:0007669"/>
    <property type="project" value="UniProtKB-ARBA"/>
</dbReference>
<evidence type="ECO:0000313" key="12">
    <source>
        <dbReference type="EMBL" id="RBR24151.1"/>
    </source>
</evidence>
<dbReference type="PROSITE" id="PS00751">
    <property type="entry name" value="TCP1_2"/>
    <property type="match status" value="1"/>
</dbReference>
<dbReference type="NCBIfam" id="TIGR02347">
    <property type="entry name" value="chap_CCT_zeta"/>
    <property type="match status" value="1"/>
</dbReference>
<dbReference type="GO" id="GO:0140662">
    <property type="term" value="F:ATP-dependent protein folding chaperone"/>
    <property type="evidence" value="ECO:0007669"/>
    <property type="project" value="InterPro"/>
</dbReference>
<keyword evidence="3" id="KW-0963">Cytoplasm</keyword>
<sequence length="947" mass="103039">MSAAQLLNPKAESRRRGEALKVNISAGEGLQDVLKSNLGPRGTIKMLVDGAGQIKLTKDGNVLLREMQIQNPTAVMIARAATAQDDICGDGTTSVVMLVGELLKQADRYISEGLHPRIITDGFEVAKVEALKFLDSFKLAKEVDRELLLSVARTSLTTKLNATLAQKLTPDIVDAVLAIYQEPAKPDLHMVEIMKMQHRTAADTRLIRGLALDHGARHPDMPKRLENCYILTLNVSLEYEKTEINSSFFYSSAEQRDKLVESERRFVDAKLKKIVDLKKELCGNDGTKNFVVINQKGIDPLSLDVLAKNNILALRRAKRRNMERLQLVCGGVAQNSVDDLSEDVLGWAGLVYEQTLGEEKFTFVEEVKDPKSVTLMIKGPNAHTIAQVTDAVRDGLRSVYNMIVDKSVVPGAGAFQVACASHLKSDAFGKTVKGKAKWGVEAFADALLIIPKTLAANAGLDIQDALADLQDEYADGNVVGLNLETGEPMDPELEGIFDSYRVLRNCIASSSSIASNLLLCDELLKARQMGRAGGPGPGMDGPSDHIIMASYDSDSSDGEFEETNVLLGYASKEADEDTVSKLGGRPDWLDNNAPSAAYARCKVCKDLMALILQLNGELPERFPEHERRLYVFACRRQTCRRKEGSIRVLRGVRVWKEVAPKEDKEEKKAEEDKPKNDGPGLGETLFGSTGLGSASNANPFSSNANPFSSSSSSNPFSSGSANPFSSSTSQPEPVKPASPEPQTTSLTKTFAESLNIKDTPASPPPPSEPWPAEDAQAQPYPTLYLADADFETLDPTPTNVPTNARLEDGDAAEPSILDREAFESTMDATFQKFADRLAQNPDQVIRYEFAGAPLLYSKKGAVGEAINKGAIPRCPNCTARRVFEVQLTPNAIAELEADDLSLEGMEWGTIIVGVCEKDCSPRGTPVGEVGYQEEWAGVQWEELSKGN</sequence>
<dbReference type="CDD" id="cd03342">
    <property type="entry name" value="TCP1_zeta"/>
    <property type="match status" value="1"/>
</dbReference>
<evidence type="ECO:0000256" key="4">
    <source>
        <dbReference type="ARBA" id="ARBA00022741"/>
    </source>
</evidence>
<dbReference type="RefSeq" id="XP_031018742.1">
    <property type="nucleotide sequence ID" value="XM_031157200.1"/>
</dbReference>